<name>A0A553NUB1_TIGCA</name>
<dbReference type="Gene3D" id="1.10.287.110">
    <property type="entry name" value="DnaJ domain"/>
    <property type="match status" value="1"/>
</dbReference>
<dbReference type="SMART" id="SM00177">
    <property type="entry name" value="ARF"/>
    <property type="match status" value="1"/>
</dbReference>
<protein>
    <recommendedName>
        <fullName evidence="4">J domain-containing protein</fullName>
    </recommendedName>
</protein>
<dbReference type="InterPro" id="IPR050227">
    <property type="entry name" value="Rab"/>
</dbReference>
<evidence type="ECO:0000256" key="1">
    <source>
        <dbReference type="ARBA" id="ARBA00022741"/>
    </source>
</evidence>
<feature type="region of interest" description="Disordered" evidence="3">
    <location>
        <begin position="1"/>
        <end position="60"/>
    </location>
</feature>
<feature type="domain" description="J" evidence="4">
    <location>
        <begin position="329"/>
        <end position="378"/>
    </location>
</feature>
<feature type="compositionally biased region" description="Polar residues" evidence="3">
    <location>
        <begin position="276"/>
        <end position="295"/>
    </location>
</feature>
<dbReference type="InterPro" id="IPR001623">
    <property type="entry name" value="DnaJ_domain"/>
</dbReference>
<reference evidence="5 6" key="1">
    <citation type="journal article" date="2018" name="Nat. Ecol. Evol.">
        <title>Genomic signatures of mitonuclear coevolution across populations of Tigriopus californicus.</title>
        <authorList>
            <person name="Barreto F.S."/>
            <person name="Watson E.T."/>
            <person name="Lima T.G."/>
            <person name="Willett C.S."/>
            <person name="Edmands S."/>
            <person name="Li W."/>
            <person name="Burton R.S."/>
        </authorList>
    </citation>
    <scope>NUCLEOTIDE SEQUENCE [LARGE SCALE GENOMIC DNA]</scope>
    <source>
        <strain evidence="5 6">San Diego</strain>
    </source>
</reference>
<dbReference type="OMA" id="CCWRELM"/>
<dbReference type="InterPro" id="IPR036869">
    <property type="entry name" value="J_dom_sf"/>
</dbReference>
<evidence type="ECO:0000256" key="2">
    <source>
        <dbReference type="ARBA" id="ARBA00023134"/>
    </source>
</evidence>
<dbReference type="FunFam" id="3.40.50.300:FF:001447">
    <property type="entry name" value="Ras-related protein Rab-1B"/>
    <property type="match status" value="1"/>
</dbReference>
<evidence type="ECO:0000313" key="5">
    <source>
        <dbReference type="EMBL" id="TRY69018.1"/>
    </source>
</evidence>
<dbReference type="STRING" id="6832.A0A553NUB1"/>
<comment type="caution">
    <text evidence="5">The sequence shown here is derived from an EMBL/GenBank/DDBJ whole genome shotgun (WGS) entry which is preliminary data.</text>
</comment>
<dbReference type="InterPro" id="IPR001806">
    <property type="entry name" value="Small_GTPase"/>
</dbReference>
<dbReference type="PANTHER" id="PTHR47977">
    <property type="entry name" value="RAS-RELATED PROTEIN RAB"/>
    <property type="match status" value="1"/>
</dbReference>
<dbReference type="Gene3D" id="3.40.50.300">
    <property type="entry name" value="P-loop containing nucleotide triphosphate hydrolases"/>
    <property type="match status" value="1"/>
</dbReference>
<dbReference type="PRINTS" id="PR00449">
    <property type="entry name" value="RASTRNSFRMNG"/>
</dbReference>
<dbReference type="SMART" id="SM00175">
    <property type="entry name" value="RAB"/>
    <property type="match status" value="1"/>
</dbReference>
<dbReference type="Proteomes" id="UP000318571">
    <property type="component" value="Chromosome 1"/>
</dbReference>
<dbReference type="CDD" id="cd06257">
    <property type="entry name" value="DnaJ"/>
    <property type="match status" value="1"/>
</dbReference>
<evidence type="ECO:0000256" key="3">
    <source>
        <dbReference type="SAM" id="MobiDB-lite"/>
    </source>
</evidence>
<accession>A0A553NUB1</accession>
<dbReference type="GO" id="GO:0003924">
    <property type="term" value="F:GTPase activity"/>
    <property type="evidence" value="ECO:0007669"/>
    <property type="project" value="InterPro"/>
</dbReference>
<gene>
    <name evidence="5" type="ORF">TCAL_07669</name>
</gene>
<dbReference type="PROSITE" id="PS51419">
    <property type="entry name" value="RAB"/>
    <property type="match status" value="1"/>
</dbReference>
<feature type="region of interest" description="Disordered" evidence="3">
    <location>
        <begin position="239"/>
        <end position="317"/>
    </location>
</feature>
<dbReference type="PROSITE" id="PS51421">
    <property type="entry name" value="RAS"/>
    <property type="match status" value="1"/>
</dbReference>
<keyword evidence="2" id="KW-0342">GTP-binding</keyword>
<evidence type="ECO:0000259" key="4">
    <source>
        <dbReference type="PROSITE" id="PS50076"/>
    </source>
</evidence>
<dbReference type="NCBIfam" id="TIGR00231">
    <property type="entry name" value="small_GTP"/>
    <property type="match status" value="1"/>
</dbReference>
<feature type="compositionally biased region" description="Low complexity" evidence="3">
    <location>
        <begin position="255"/>
        <end position="275"/>
    </location>
</feature>
<dbReference type="PROSITE" id="PS50076">
    <property type="entry name" value="DNAJ_2"/>
    <property type="match status" value="1"/>
</dbReference>
<sequence>MSETIIAGAVGQPGPSTPVGGAPTPPIRSSKTSPRSNRRSVSVQPPPNSNSVKISPGHGDSKPLRLRIVIAGPESAGKSCIIKRYCEKRFVQRYMPTIGIDYGATKIYIDKREVSIHIFDTSGATIFREVRNEFYKDTHGIILVFDVGNRDGFDALCQWTREVYMELVKDGRDFENTVVMVCANKCDTKARQVDEIEAKLWAELRGFPSFETSALTGQGINDMFHAFFSQIVRIHDEGNNGLPKTPSTARKVHLTKSPSNTSISSTTSNYSTSKIGSNNNQNHRLSNSHLRTTAPPQKKEPPIATQTPKDLQPSRDQQTVMDRLRSGRDPYQQMGLVPGCSKDEVNRVYRKLAVLLHPDKTAVAGADEAFKTLGIARRHILKLMGSL</sequence>
<proteinExistence type="predicted"/>
<feature type="compositionally biased region" description="Polar residues" evidence="3">
    <location>
        <begin position="304"/>
        <end position="317"/>
    </location>
</feature>
<dbReference type="InterPro" id="IPR027417">
    <property type="entry name" value="P-loop_NTPase"/>
</dbReference>
<dbReference type="AlphaFoldDB" id="A0A553NUB1"/>
<dbReference type="EMBL" id="VCGU01000010">
    <property type="protein sequence ID" value="TRY69018.1"/>
    <property type="molecule type" value="Genomic_DNA"/>
</dbReference>
<dbReference type="SUPFAM" id="SSF46565">
    <property type="entry name" value="Chaperone J-domain"/>
    <property type="match status" value="1"/>
</dbReference>
<dbReference type="SMART" id="SM00174">
    <property type="entry name" value="RHO"/>
    <property type="match status" value="1"/>
</dbReference>
<dbReference type="SMART" id="SM00176">
    <property type="entry name" value="RAN"/>
    <property type="match status" value="1"/>
</dbReference>
<keyword evidence="6" id="KW-1185">Reference proteome</keyword>
<dbReference type="SMART" id="SM00173">
    <property type="entry name" value="RAS"/>
    <property type="match status" value="1"/>
</dbReference>
<dbReference type="OrthoDB" id="8830751at2759"/>
<dbReference type="GO" id="GO:0005525">
    <property type="term" value="F:GTP binding"/>
    <property type="evidence" value="ECO:0007669"/>
    <property type="project" value="UniProtKB-KW"/>
</dbReference>
<dbReference type="Pfam" id="PF00226">
    <property type="entry name" value="DnaJ"/>
    <property type="match status" value="1"/>
</dbReference>
<dbReference type="SUPFAM" id="SSF52540">
    <property type="entry name" value="P-loop containing nucleoside triphosphate hydrolases"/>
    <property type="match status" value="1"/>
</dbReference>
<organism evidence="5 6">
    <name type="scientific">Tigriopus californicus</name>
    <name type="common">Marine copepod</name>
    <dbReference type="NCBI Taxonomy" id="6832"/>
    <lineage>
        <taxon>Eukaryota</taxon>
        <taxon>Metazoa</taxon>
        <taxon>Ecdysozoa</taxon>
        <taxon>Arthropoda</taxon>
        <taxon>Crustacea</taxon>
        <taxon>Multicrustacea</taxon>
        <taxon>Hexanauplia</taxon>
        <taxon>Copepoda</taxon>
        <taxon>Harpacticoida</taxon>
        <taxon>Harpacticidae</taxon>
        <taxon>Tigriopus</taxon>
    </lineage>
</organism>
<dbReference type="InterPro" id="IPR005225">
    <property type="entry name" value="Small_GTP-bd"/>
</dbReference>
<keyword evidence="1" id="KW-0547">Nucleotide-binding</keyword>
<dbReference type="Pfam" id="PF00071">
    <property type="entry name" value="Ras"/>
    <property type="match status" value="1"/>
</dbReference>
<evidence type="ECO:0000313" key="6">
    <source>
        <dbReference type="Proteomes" id="UP000318571"/>
    </source>
</evidence>
<dbReference type="SMART" id="SM00271">
    <property type="entry name" value="DnaJ"/>
    <property type="match status" value="1"/>
</dbReference>